<organism evidence="2 3">
    <name type="scientific">Escallonia herrerae</name>
    <dbReference type="NCBI Taxonomy" id="1293975"/>
    <lineage>
        <taxon>Eukaryota</taxon>
        <taxon>Viridiplantae</taxon>
        <taxon>Streptophyta</taxon>
        <taxon>Embryophyta</taxon>
        <taxon>Tracheophyta</taxon>
        <taxon>Spermatophyta</taxon>
        <taxon>Magnoliopsida</taxon>
        <taxon>eudicotyledons</taxon>
        <taxon>Gunneridae</taxon>
        <taxon>Pentapetalae</taxon>
        <taxon>asterids</taxon>
        <taxon>campanulids</taxon>
        <taxon>Escalloniales</taxon>
        <taxon>Escalloniaceae</taxon>
        <taxon>Escallonia</taxon>
    </lineage>
</organism>
<keyword evidence="3" id="KW-1185">Reference proteome</keyword>
<gene>
    <name evidence="2" type="ORF">RJ639_021032</name>
</gene>
<protein>
    <submittedName>
        <fullName evidence="2">Uncharacterized protein</fullName>
    </submittedName>
</protein>
<proteinExistence type="predicted"/>
<feature type="transmembrane region" description="Helical" evidence="1">
    <location>
        <begin position="46"/>
        <end position="67"/>
    </location>
</feature>
<reference evidence="2" key="1">
    <citation type="submission" date="2022-12" db="EMBL/GenBank/DDBJ databases">
        <title>Draft genome assemblies for two species of Escallonia (Escalloniales).</title>
        <authorList>
            <person name="Chanderbali A."/>
            <person name="Dervinis C."/>
            <person name="Anghel I."/>
            <person name="Soltis D."/>
            <person name="Soltis P."/>
            <person name="Zapata F."/>
        </authorList>
    </citation>
    <scope>NUCLEOTIDE SEQUENCE</scope>
    <source>
        <strain evidence="2">UCBG64.0493</strain>
        <tissue evidence="2">Leaf</tissue>
    </source>
</reference>
<dbReference type="Proteomes" id="UP001188597">
    <property type="component" value="Unassembled WGS sequence"/>
</dbReference>
<dbReference type="AlphaFoldDB" id="A0AA88V4P0"/>
<keyword evidence="1" id="KW-0472">Membrane</keyword>
<accession>A0AA88V4P0</accession>
<name>A0AA88V4P0_9ASTE</name>
<comment type="caution">
    <text evidence="2">The sequence shown here is derived from an EMBL/GenBank/DDBJ whole genome shotgun (WGS) entry which is preliminary data.</text>
</comment>
<sequence length="168" mass="18685">MVIFRCNENNATNQAQFNDMLGKLLFDIREQAVARGGGSSNKTRTIIIIAISTTSAMLIVVVIFLLLSLRKRKQNISVENASIGLLCIQENVASRPTMASAILMLNSFSITLPMPSEPVFFMHSSIDLEFPLCEYSSGANDSNQSTSINRLIFRIMRLQFLSYILDNA</sequence>
<evidence type="ECO:0000313" key="3">
    <source>
        <dbReference type="Proteomes" id="UP001188597"/>
    </source>
</evidence>
<dbReference type="EMBL" id="JAVXUP010002997">
    <property type="protein sequence ID" value="KAK3000483.1"/>
    <property type="molecule type" value="Genomic_DNA"/>
</dbReference>
<evidence type="ECO:0000256" key="1">
    <source>
        <dbReference type="SAM" id="Phobius"/>
    </source>
</evidence>
<keyword evidence="1" id="KW-0812">Transmembrane</keyword>
<keyword evidence="1" id="KW-1133">Transmembrane helix</keyword>
<evidence type="ECO:0000313" key="2">
    <source>
        <dbReference type="EMBL" id="KAK3000483.1"/>
    </source>
</evidence>